<keyword evidence="6" id="KW-1185">Reference proteome</keyword>
<evidence type="ECO:0000313" key="6">
    <source>
        <dbReference type="Proteomes" id="UP000324897"/>
    </source>
</evidence>
<feature type="non-terminal residue" evidence="5">
    <location>
        <position position="1"/>
    </location>
</feature>
<dbReference type="PANTHER" id="PTHR36309:SF6">
    <property type="entry name" value="OS02G0669700 PROTEIN"/>
    <property type="match status" value="1"/>
</dbReference>
<evidence type="ECO:0000256" key="3">
    <source>
        <dbReference type="SAM" id="MobiDB-lite"/>
    </source>
</evidence>
<evidence type="ECO:0000256" key="2">
    <source>
        <dbReference type="SAM" id="Coils"/>
    </source>
</evidence>
<name>A0A5J9TZ92_9POAL</name>
<dbReference type="CDD" id="cd00590">
    <property type="entry name" value="RRM_SF"/>
    <property type="match status" value="1"/>
</dbReference>
<gene>
    <name evidence="5" type="ORF">EJB05_40279</name>
</gene>
<dbReference type="GO" id="GO:0003723">
    <property type="term" value="F:RNA binding"/>
    <property type="evidence" value="ECO:0007669"/>
    <property type="project" value="UniProtKB-UniRule"/>
</dbReference>
<dbReference type="InterPro" id="IPR053316">
    <property type="entry name" value="Epigenetic_reg_gene_expr"/>
</dbReference>
<feature type="coiled-coil region" evidence="2">
    <location>
        <begin position="264"/>
        <end position="291"/>
    </location>
</feature>
<accession>A0A5J9TZ92</accession>
<dbReference type="Gene3D" id="3.30.70.330">
    <property type="match status" value="1"/>
</dbReference>
<dbReference type="Proteomes" id="UP000324897">
    <property type="component" value="Unassembled WGS sequence"/>
</dbReference>
<feature type="domain" description="RRM" evidence="4">
    <location>
        <begin position="140"/>
        <end position="223"/>
    </location>
</feature>
<dbReference type="OrthoDB" id="1913496at2759"/>
<feature type="region of interest" description="Disordered" evidence="3">
    <location>
        <begin position="1"/>
        <end position="22"/>
    </location>
</feature>
<dbReference type="InterPro" id="IPR000504">
    <property type="entry name" value="RRM_dom"/>
</dbReference>
<evidence type="ECO:0000313" key="5">
    <source>
        <dbReference type="EMBL" id="TVU16704.1"/>
    </source>
</evidence>
<dbReference type="EMBL" id="RWGY01000031">
    <property type="protein sequence ID" value="TVU16704.1"/>
    <property type="molecule type" value="Genomic_DNA"/>
</dbReference>
<dbReference type="SUPFAM" id="SSF54928">
    <property type="entry name" value="RNA-binding domain, RBD"/>
    <property type="match status" value="1"/>
</dbReference>
<dbReference type="AlphaFoldDB" id="A0A5J9TZ92"/>
<dbReference type="PROSITE" id="PS50102">
    <property type="entry name" value="RRM"/>
    <property type="match status" value="1"/>
</dbReference>
<dbReference type="InterPro" id="IPR035979">
    <property type="entry name" value="RBD_domain_sf"/>
</dbReference>
<organism evidence="5 6">
    <name type="scientific">Eragrostis curvula</name>
    <name type="common">weeping love grass</name>
    <dbReference type="NCBI Taxonomy" id="38414"/>
    <lineage>
        <taxon>Eukaryota</taxon>
        <taxon>Viridiplantae</taxon>
        <taxon>Streptophyta</taxon>
        <taxon>Embryophyta</taxon>
        <taxon>Tracheophyta</taxon>
        <taxon>Spermatophyta</taxon>
        <taxon>Magnoliopsida</taxon>
        <taxon>Liliopsida</taxon>
        <taxon>Poales</taxon>
        <taxon>Poaceae</taxon>
        <taxon>PACMAD clade</taxon>
        <taxon>Chloridoideae</taxon>
        <taxon>Eragrostideae</taxon>
        <taxon>Eragrostidinae</taxon>
        <taxon>Eragrostis</taxon>
    </lineage>
</organism>
<evidence type="ECO:0000259" key="4">
    <source>
        <dbReference type="PROSITE" id="PS50102"/>
    </source>
</evidence>
<keyword evidence="2" id="KW-0175">Coiled coil</keyword>
<evidence type="ECO:0000256" key="1">
    <source>
        <dbReference type="PROSITE-ProRule" id="PRU00176"/>
    </source>
</evidence>
<comment type="caution">
    <text evidence="5">The sequence shown here is derived from an EMBL/GenBank/DDBJ whole genome shotgun (WGS) entry which is preliminary data.</text>
</comment>
<sequence>LSCGRRPARVPGRSGRRAASHLGGAARASLGFELRPAAGDGPRKEWARAASHLGGALAQSRAASHLGGALAQSRARRHPQLRLDAAARGLGTRRSATSLGQAAGPLSGRRQVLSQEVPSMATSKEQAVKDYADFEDKVKRTIYIDQLSPQVTNPVIKAALAQCANVVSVEFIVNYTIPYDIPSAALVELDDEMQAKAAVELMNDFPFIIGGMPRPVKAIPARPEMFRDRPPRPGIKKDFRWVKQGDDEFETMKKLKILAKRQEAENMALIKTQLEEEKELAKQQQDLLDGNCKKYDMLETVMQNGAIKKLAHRYGVNLDDF</sequence>
<dbReference type="PANTHER" id="PTHR36309">
    <property type="entry name" value="RNA-BINDING (RRM/RBD/RNP MOTIFS) FAMILY PROTEIN"/>
    <property type="match status" value="1"/>
</dbReference>
<proteinExistence type="predicted"/>
<keyword evidence="1" id="KW-0694">RNA-binding</keyword>
<protein>
    <recommendedName>
        <fullName evidence="4">RRM domain-containing protein</fullName>
    </recommendedName>
</protein>
<dbReference type="InterPro" id="IPR012677">
    <property type="entry name" value="Nucleotide-bd_a/b_plait_sf"/>
</dbReference>
<reference evidence="5 6" key="1">
    <citation type="journal article" date="2019" name="Sci. Rep.">
        <title>A high-quality genome of Eragrostis curvula grass provides insights into Poaceae evolution and supports new strategies to enhance forage quality.</title>
        <authorList>
            <person name="Carballo J."/>
            <person name="Santos B.A.C.M."/>
            <person name="Zappacosta D."/>
            <person name="Garbus I."/>
            <person name="Selva J.P."/>
            <person name="Gallo C.A."/>
            <person name="Diaz A."/>
            <person name="Albertini E."/>
            <person name="Caccamo M."/>
            <person name="Echenique V."/>
        </authorList>
    </citation>
    <scope>NUCLEOTIDE SEQUENCE [LARGE SCALE GENOMIC DNA]</scope>
    <source>
        <strain evidence="6">cv. Victoria</strain>
        <tissue evidence="5">Leaf</tissue>
    </source>
</reference>